<comment type="caution">
    <text evidence="1">The sequence shown here is derived from an EMBL/GenBank/DDBJ whole genome shotgun (WGS) entry which is preliminary data.</text>
</comment>
<proteinExistence type="predicted"/>
<name>A0ABS1CK90_9GAMM</name>
<dbReference type="Gene3D" id="3.30.2020.10">
    <property type="entry name" value="NE0471-like N-terminal domain"/>
    <property type="match status" value="1"/>
</dbReference>
<dbReference type="InterPro" id="IPR018841">
    <property type="entry name" value="DUF2442"/>
</dbReference>
<sequence>MTPDIIKVKALADFMLEAEFADGEIRRFDVRPLLDYPAFSALREGSLFMAAKVENGTVAWTDEIDLSPDTLYLRGEVVQRNWGAEAVASK</sequence>
<evidence type="ECO:0000313" key="2">
    <source>
        <dbReference type="Proteomes" id="UP000748752"/>
    </source>
</evidence>
<evidence type="ECO:0000313" key="1">
    <source>
        <dbReference type="EMBL" id="MBK1632113.1"/>
    </source>
</evidence>
<protein>
    <recommendedName>
        <fullName evidence="3">DUF2442 domain-containing protein</fullName>
    </recommendedName>
</protein>
<keyword evidence="2" id="KW-1185">Reference proteome</keyword>
<accession>A0ABS1CK90</accession>
<reference evidence="1 2" key="1">
    <citation type="journal article" date="2020" name="Microorganisms">
        <title>Osmotic Adaptation and Compatible Solute Biosynthesis of Phototrophic Bacteria as Revealed from Genome Analyses.</title>
        <authorList>
            <person name="Imhoff J.F."/>
            <person name="Rahn T."/>
            <person name="Kunzel S."/>
            <person name="Keller A."/>
            <person name="Neulinger S.C."/>
        </authorList>
    </citation>
    <scope>NUCLEOTIDE SEQUENCE [LARGE SCALE GENOMIC DNA]</scope>
    <source>
        <strain evidence="1 2">DSM 6210</strain>
    </source>
</reference>
<dbReference type="EMBL" id="NRRV01000040">
    <property type="protein sequence ID" value="MBK1632113.1"/>
    <property type="molecule type" value="Genomic_DNA"/>
</dbReference>
<gene>
    <name evidence="1" type="ORF">CKO31_15480</name>
</gene>
<dbReference type="Pfam" id="PF10387">
    <property type="entry name" value="DUF2442"/>
    <property type="match status" value="1"/>
</dbReference>
<dbReference type="InterPro" id="IPR036782">
    <property type="entry name" value="NE0471-like_N"/>
</dbReference>
<evidence type="ECO:0008006" key="3">
    <source>
        <dbReference type="Google" id="ProtNLM"/>
    </source>
</evidence>
<dbReference type="SUPFAM" id="SSF143880">
    <property type="entry name" value="NE0471 N-terminal domain-like"/>
    <property type="match status" value="1"/>
</dbReference>
<dbReference type="RefSeq" id="WP_200239366.1">
    <property type="nucleotide sequence ID" value="NZ_NRRV01000040.1"/>
</dbReference>
<dbReference type="Proteomes" id="UP000748752">
    <property type="component" value="Unassembled WGS sequence"/>
</dbReference>
<organism evidence="1 2">
    <name type="scientific">Thiohalocapsa halophila</name>
    <dbReference type="NCBI Taxonomy" id="69359"/>
    <lineage>
        <taxon>Bacteria</taxon>
        <taxon>Pseudomonadati</taxon>
        <taxon>Pseudomonadota</taxon>
        <taxon>Gammaproteobacteria</taxon>
        <taxon>Chromatiales</taxon>
        <taxon>Chromatiaceae</taxon>
        <taxon>Thiohalocapsa</taxon>
    </lineage>
</organism>